<comment type="caution">
    <text evidence="2">The sequence shown here is derived from an EMBL/GenBank/DDBJ whole genome shotgun (WGS) entry which is preliminary data.</text>
</comment>
<dbReference type="EMBL" id="BPLR01003566">
    <property type="protein sequence ID" value="GIX86136.1"/>
    <property type="molecule type" value="Genomic_DNA"/>
</dbReference>
<organism evidence="2 3">
    <name type="scientific">Caerostris extrusa</name>
    <name type="common">Bark spider</name>
    <name type="synonym">Caerostris bankana</name>
    <dbReference type="NCBI Taxonomy" id="172846"/>
    <lineage>
        <taxon>Eukaryota</taxon>
        <taxon>Metazoa</taxon>
        <taxon>Ecdysozoa</taxon>
        <taxon>Arthropoda</taxon>
        <taxon>Chelicerata</taxon>
        <taxon>Arachnida</taxon>
        <taxon>Araneae</taxon>
        <taxon>Araneomorphae</taxon>
        <taxon>Entelegynae</taxon>
        <taxon>Araneoidea</taxon>
        <taxon>Araneidae</taxon>
        <taxon>Caerostris</taxon>
    </lineage>
</organism>
<evidence type="ECO:0000313" key="2">
    <source>
        <dbReference type="EMBL" id="GIX86136.1"/>
    </source>
</evidence>
<dbReference type="Proteomes" id="UP001054945">
    <property type="component" value="Unassembled WGS sequence"/>
</dbReference>
<reference evidence="2 3" key="1">
    <citation type="submission" date="2021-06" db="EMBL/GenBank/DDBJ databases">
        <title>Caerostris extrusa draft genome.</title>
        <authorList>
            <person name="Kono N."/>
            <person name="Arakawa K."/>
        </authorList>
    </citation>
    <scope>NUCLEOTIDE SEQUENCE [LARGE SCALE GENOMIC DNA]</scope>
</reference>
<keyword evidence="3" id="KW-1185">Reference proteome</keyword>
<protein>
    <submittedName>
        <fullName evidence="2">Uncharacterized protein</fullName>
    </submittedName>
</protein>
<keyword evidence="1" id="KW-0472">Membrane</keyword>
<accession>A0AAV4NQE0</accession>
<evidence type="ECO:0000313" key="3">
    <source>
        <dbReference type="Proteomes" id="UP001054945"/>
    </source>
</evidence>
<dbReference type="AlphaFoldDB" id="A0AAV4NQE0"/>
<evidence type="ECO:0000256" key="1">
    <source>
        <dbReference type="SAM" id="Phobius"/>
    </source>
</evidence>
<feature type="transmembrane region" description="Helical" evidence="1">
    <location>
        <begin position="144"/>
        <end position="160"/>
    </location>
</feature>
<name>A0AAV4NQE0_CAEEX</name>
<keyword evidence="1" id="KW-0812">Transmembrane</keyword>
<proteinExistence type="predicted"/>
<gene>
    <name evidence="2" type="ORF">CEXT_376631</name>
</gene>
<sequence>MHSDRDPGQTPHCPGPGKYRPSCPLCSLSLRMSGRLAGPCVPLGCLLFAGCCNLEEFLDLGDYFGEKRFLLLPRAATYLLLSRNHGLRLVVVVSGFKRSLMGLDFQGTFGVNHQVGGGCGTRGHCPWLVGGSACFQLISISSRGILFVVSMVIMFLFFISDDLE</sequence>
<keyword evidence="1" id="KW-1133">Transmembrane helix</keyword>